<keyword evidence="2" id="KW-0813">Transport</keyword>
<evidence type="ECO:0000256" key="5">
    <source>
        <dbReference type="ARBA" id="ARBA00022692"/>
    </source>
</evidence>
<dbReference type="PIRSF" id="PIRSF006603">
    <property type="entry name" value="DinF"/>
    <property type="match status" value="1"/>
</dbReference>
<dbReference type="PANTHER" id="PTHR43298:SF2">
    <property type="entry name" value="FMN_FAD EXPORTER YEEO-RELATED"/>
    <property type="match status" value="1"/>
</dbReference>
<dbReference type="OrthoDB" id="9805232at2"/>
<proteinExistence type="predicted"/>
<feature type="transmembrane region" description="Helical" evidence="10">
    <location>
        <begin position="321"/>
        <end position="344"/>
    </location>
</feature>
<feature type="transmembrane region" description="Helical" evidence="10">
    <location>
        <begin position="199"/>
        <end position="225"/>
    </location>
</feature>
<dbReference type="GO" id="GO:0042910">
    <property type="term" value="F:xenobiotic transmembrane transporter activity"/>
    <property type="evidence" value="ECO:0007669"/>
    <property type="project" value="InterPro"/>
</dbReference>
<organism evidence="11 12">
    <name type="scientific">Desulfosarcina alkanivorans</name>
    <dbReference type="NCBI Taxonomy" id="571177"/>
    <lineage>
        <taxon>Bacteria</taxon>
        <taxon>Pseudomonadati</taxon>
        <taxon>Thermodesulfobacteriota</taxon>
        <taxon>Desulfobacteria</taxon>
        <taxon>Desulfobacterales</taxon>
        <taxon>Desulfosarcinaceae</taxon>
        <taxon>Desulfosarcina</taxon>
    </lineage>
</organism>
<evidence type="ECO:0000256" key="8">
    <source>
        <dbReference type="ARBA" id="ARBA00023136"/>
    </source>
</evidence>
<feature type="transmembrane region" description="Helical" evidence="10">
    <location>
        <begin position="138"/>
        <end position="159"/>
    </location>
</feature>
<sequence length="472" mass="51770">MPPRDKWLKRWRQHSRYREVATVCVPLVMGTAATTVMEFTDRVFLANFSLDAIAAATPSGIAAFLFLAFFGGVAAYLSVFIAQYKGAGTSRRIGAALWQGLYFSFASGCILGLSSLFMAAPIFSLAGHPQTIQGLEAIYFKILCAGSVFHISVHALSAFFTGRGVTRPVMIISFIGMAFNIPLDYSLINGIWIFPELGIAGAGIATVSSWALMALLFSVLTFTAANEKNYRIISSRRIDADMLMRLMKYGIPGAMQFCLDIFAFTFFIFMVGRIGALELAATSIVLSISSIAFMPAMGFSQGISTLVGQALGRKKPAEAQYATFSAIHFLLLYTLFVDLAFMFAPDKALALFMVGGQTVGEAAVIMEMGRRLLRIVAVYLFMDALYMSFVGVLKGAGDTRFVMWSIGGAGLCFMVVPLYVGIHLLQCGVVYAWMCVLAFITSLFALSFFRYRQGKWKHMRVVEHAPHREKEG</sequence>
<evidence type="ECO:0000256" key="6">
    <source>
        <dbReference type="ARBA" id="ARBA00022989"/>
    </source>
</evidence>
<dbReference type="CDD" id="cd13133">
    <property type="entry name" value="MATE_like_7"/>
    <property type="match status" value="1"/>
</dbReference>
<dbReference type="InterPro" id="IPR048279">
    <property type="entry name" value="MdtK-like"/>
</dbReference>
<evidence type="ECO:0000313" key="12">
    <source>
        <dbReference type="Proteomes" id="UP000427906"/>
    </source>
</evidence>
<keyword evidence="8 10" id="KW-0472">Membrane</keyword>
<feature type="transmembrane region" description="Helical" evidence="10">
    <location>
        <begin position="428"/>
        <end position="449"/>
    </location>
</feature>
<dbReference type="KEGG" id="dalk:DSCA_57680"/>
<evidence type="ECO:0000256" key="10">
    <source>
        <dbReference type="SAM" id="Phobius"/>
    </source>
</evidence>
<accession>A0A5K7YT84</accession>
<dbReference type="RefSeq" id="WP_155319618.1">
    <property type="nucleotide sequence ID" value="NZ_AP021874.1"/>
</dbReference>
<feature type="transmembrane region" description="Helical" evidence="10">
    <location>
        <begin position="372"/>
        <end position="389"/>
    </location>
</feature>
<evidence type="ECO:0000256" key="3">
    <source>
        <dbReference type="ARBA" id="ARBA00022449"/>
    </source>
</evidence>
<dbReference type="GO" id="GO:0015297">
    <property type="term" value="F:antiporter activity"/>
    <property type="evidence" value="ECO:0007669"/>
    <property type="project" value="UniProtKB-KW"/>
</dbReference>
<evidence type="ECO:0000256" key="7">
    <source>
        <dbReference type="ARBA" id="ARBA00023065"/>
    </source>
</evidence>
<dbReference type="InterPro" id="IPR002528">
    <property type="entry name" value="MATE_fam"/>
</dbReference>
<dbReference type="AlphaFoldDB" id="A0A5K7YT84"/>
<feature type="transmembrane region" description="Helical" evidence="10">
    <location>
        <begin position="276"/>
        <end position="300"/>
    </location>
</feature>
<evidence type="ECO:0000256" key="9">
    <source>
        <dbReference type="ARBA" id="ARBA00031636"/>
    </source>
</evidence>
<evidence type="ECO:0000256" key="1">
    <source>
        <dbReference type="ARBA" id="ARBA00004651"/>
    </source>
</evidence>
<name>A0A5K7YT84_9BACT</name>
<reference evidence="11 12" key="1">
    <citation type="submission" date="2019-11" db="EMBL/GenBank/DDBJ databases">
        <title>Comparative genomics of hydrocarbon-degrading Desulfosarcina strains.</title>
        <authorList>
            <person name="Watanabe M."/>
            <person name="Kojima H."/>
            <person name="Fukui M."/>
        </authorList>
    </citation>
    <scope>NUCLEOTIDE SEQUENCE [LARGE SCALE GENOMIC DNA]</scope>
    <source>
        <strain evidence="11 12">PL12</strain>
    </source>
</reference>
<gene>
    <name evidence="11" type="ORF">DSCA_57680</name>
</gene>
<protein>
    <recommendedName>
        <fullName evidence="9">Multidrug-efflux transporter</fullName>
    </recommendedName>
</protein>
<keyword evidence="3" id="KW-0050">Antiport</keyword>
<keyword evidence="6 10" id="KW-1133">Transmembrane helix</keyword>
<dbReference type="PANTHER" id="PTHR43298">
    <property type="entry name" value="MULTIDRUG RESISTANCE PROTEIN NORM-RELATED"/>
    <property type="match status" value="1"/>
</dbReference>
<dbReference type="Pfam" id="PF01554">
    <property type="entry name" value="MatE"/>
    <property type="match status" value="2"/>
</dbReference>
<evidence type="ECO:0000256" key="2">
    <source>
        <dbReference type="ARBA" id="ARBA00022448"/>
    </source>
</evidence>
<dbReference type="Proteomes" id="UP000427906">
    <property type="component" value="Chromosome"/>
</dbReference>
<dbReference type="EMBL" id="AP021874">
    <property type="protein sequence ID" value="BBO71838.1"/>
    <property type="molecule type" value="Genomic_DNA"/>
</dbReference>
<feature type="transmembrane region" description="Helical" evidence="10">
    <location>
        <begin position="171"/>
        <end position="193"/>
    </location>
</feature>
<keyword evidence="4" id="KW-1003">Cell membrane</keyword>
<evidence type="ECO:0000313" key="11">
    <source>
        <dbReference type="EMBL" id="BBO71838.1"/>
    </source>
</evidence>
<evidence type="ECO:0000256" key="4">
    <source>
        <dbReference type="ARBA" id="ARBA00022475"/>
    </source>
</evidence>
<feature type="transmembrane region" description="Helical" evidence="10">
    <location>
        <begin position="60"/>
        <end position="81"/>
    </location>
</feature>
<feature type="transmembrane region" description="Helical" evidence="10">
    <location>
        <begin position="401"/>
        <end position="422"/>
    </location>
</feature>
<feature type="transmembrane region" description="Helical" evidence="10">
    <location>
        <begin position="101"/>
        <end position="126"/>
    </location>
</feature>
<dbReference type="GO" id="GO:0006811">
    <property type="term" value="P:monoatomic ion transport"/>
    <property type="evidence" value="ECO:0007669"/>
    <property type="project" value="UniProtKB-KW"/>
</dbReference>
<dbReference type="InterPro" id="IPR050222">
    <property type="entry name" value="MATE_MdtK"/>
</dbReference>
<keyword evidence="7" id="KW-0406">Ion transport</keyword>
<dbReference type="NCBIfam" id="TIGR00797">
    <property type="entry name" value="matE"/>
    <property type="match status" value="1"/>
</dbReference>
<feature type="transmembrane region" description="Helical" evidence="10">
    <location>
        <begin position="246"/>
        <end position="270"/>
    </location>
</feature>
<feature type="transmembrane region" description="Helical" evidence="10">
    <location>
        <begin position="20"/>
        <end position="40"/>
    </location>
</feature>
<comment type="subcellular location">
    <subcellularLocation>
        <location evidence="1">Cell membrane</location>
        <topology evidence="1">Multi-pass membrane protein</topology>
    </subcellularLocation>
</comment>
<keyword evidence="5 10" id="KW-0812">Transmembrane</keyword>
<keyword evidence="12" id="KW-1185">Reference proteome</keyword>
<dbReference type="GO" id="GO:0005886">
    <property type="term" value="C:plasma membrane"/>
    <property type="evidence" value="ECO:0007669"/>
    <property type="project" value="UniProtKB-SubCell"/>
</dbReference>